<dbReference type="PROSITE" id="PS50279">
    <property type="entry name" value="BPTI_KUNITZ_2"/>
    <property type="match status" value="1"/>
</dbReference>
<evidence type="ECO:0000256" key="4">
    <source>
        <dbReference type="SAM" id="Phobius"/>
    </source>
</evidence>
<evidence type="ECO:0000256" key="2">
    <source>
        <dbReference type="ARBA" id="ARBA00022776"/>
    </source>
</evidence>
<keyword evidence="2" id="KW-0498">Mitosis</keyword>
<feature type="transmembrane region" description="Helical" evidence="4">
    <location>
        <begin position="585"/>
        <end position="606"/>
    </location>
</feature>
<feature type="domain" description="BPTI/Kunitz inhibitor" evidence="5">
    <location>
        <begin position="832"/>
        <end position="882"/>
    </location>
</feature>
<dbReference type="SUPFAM" id="SSF57362">
    <property type="entry name" value="BPTI-like"/>
    <property type="match status" value="1"/>
</dbReference>
<sequence>FQIGKSLRADEEPSPELSAYKLSAGFAIGLICLGLGDEIAAARPPFKQPLPSIPDRLLALMLGGPRNQCVFIHPQLITCPDVNAAAPAPPQESRSNHVREGPNVNVHMTAHPATIALGLMYMRTGNMAIAKELELPATISMLEEIRPDVIFIRVLARSLVLWDLIQPTCTWIEEQIPAIIHEYARTVLKFPSAVEVDITDKEVAYWDEVVDKETVAEVYLYAMTAACFAMALKYSGSIGATQQNVLKILEERMQFLMHDFNIESIDWPARHMIRSANRSVVNLCADMVLMSMALNFLQMPSKDTSSFDRIPSKLVVSRSSGLPMTGSSRIRYGFKRDNLSVALLVISMYPIIAHNVADNRLYHQPLRFLWTHAVEPRLLVPMCRKKNKPIQCDLIITFNDKSCPSCYSTAPMMLPPIEDLASISLLGPGVEEIQFDLENEDRKRDLLEILTTGHGRIPVTVTESCLDDKELAQQEDWTLRQIFDHRVERPCCKVTKLAKELERMKMTGHPGGPSDLRWRLIDSAPAIRQYLKTLHMEISSSPLCLSSFVAEDVKLASYVARHVGNTPLANRLDIEAQRLERKAEVVMSSTAFVSFLVAYAVCWSIAKGSTFTTVDDVQSILEGDAMSPGTDSYVNSAESVVDEGFDPIVPFPAHIRTSFFIAAATTLCVLLSCSFFIGLYEFGPCYTLDICDYYAMTGQLESHPECRRGMPEPETTPKPAPRIAFCSSSAALIQCTSDAVTCPLSGQVCIQSDGNKCCQIETAGIPASEINAKSGSCPRPLGISVFQDAAIGCWMDNNCPGIQKCCVEANPVTNSATRICRDPVGVRSTSLCSLPLMVGSCTAPAIRFYYDASAGACKRFTYSGCGGNANNFQSLASCQATCGSSGITGTPQCPADANAGLNCLFAHSDACNSDSDCLGRENTVQPSCCMTTCGYKICYQY</sequence>
<keyword evidence="4" id="KW-0472">Membrane</keyword>
<keyword evidence="8" id="KW-1185">Reference proteome</keyword>
<gene>
    <name evidence="7" type="ORF">GCK32_007015</name>
</gene>
<keyword evidence="4" id="KW-1133">Transmembrane helix</keyword>
<keyword evidence="3" id="KW-0131">Cell cycle</keyword>
<evidence type="ECO:0000259" key="6">
    <source>
        <dbReference type="PROSITE" id="PS51390"/>
    </source>
</evidence>
<dbReference type="SMART" id="SM00131">
    <property type="entry name" value="KU"/>
    <property type="match status" value="1"/>
</dbReference>
<dbReference type="GO" id="GO:0004867">
    <property type="term" value="F:serine-type endopeptidase inhibitor activity"/>
    <property type="evidence" value="ECO:0007669"/>
    <property type="project" value="InterPro"/>
</dbReference>
<dbReference type="InterPro" id="IPR008197">
    <property type="entry name" value="WAP_dom"/>
</dbReference>
<dbReference type="InterPro" id="IPR002223">
    <property type="entry name" value="Kunitz_BPTI"/>
</dbReference>
<evidence type="ECO:0000313" key="7">
    <source>
        <dbReference type="EMBL" id="KAK5982199.1"/>
    </source>
</evidence>
<dbReference type="SMART" id="SM00217">
    <property type="entry name" value="WAP"/>
    <property type="match status" value="1"/>
</dbReference>
<dbReference type="Pfam" id="PF00014">
    <property type="entry name" value="Kunitz_BPTI"/>
    <property type="match status" value="1"/>
</dbReference>
<dbReference type="InterPro" id="IPR036645">
    <property type="entry name" value="Elafin-like_sf"/>
</dbReference>
<dbReference type="SUPFAM" id="SSF57256">
    <property type="entry name" value="Elafin-like"/>
    <property type="match status" value="1"/>
</dbReference>
<dbReference type="Gene3D" id="4.10.75.10">
    <property type="entry name" value="Elafin-like"/>
    <property type="match status" value="1"/>
</dbReference>
<dbReference type="GO" id="GO:0070979">
    <property type="term" value="P:protein K11-linked ubiquitination"/>
    <property type="evidence" value="ECO:0007669"/>
    <property type="project" value="TreeGrafter"/>
</dbReference>
<protein>
    <recommendedName>
        <fullName evidence="9">BPTI/Kunitz inhibitor domain-containing protein</fullName>
    </recommendedName>
</protein>
<dbReference type="Gene3D" id="4.10.410.10">
    <property type="entry name" value="Pancreatic trypsin inhibitor Kunitz domain"/>
    <property type="match status" value="1"/>
</dbReference>
<dbReference type="GO" id="GO:0060090">
    <property type="term" value="F:molecular adaptor activity"/>
    <property type="evidence" value="ECO:0007669"/>
    <property type="project" value="TreeGrafter"/>
</dbReference>
<dbReference type="PANTHER" id="PTHR12827:SF3">
    <property type="entry name" value="ANAPHASE-PROMOTING COMPLEX SUBUNIT 1"/>
    <property type="match status" value="1"/>
</dbReference>
<proteinExistence type="predicted"/>
<feature type="domain" description="WAP" evidence="6">
    <location>
        <begin position="770"/>
        <end position="824"/>
    </location>
</feature>
<evidence type="ECO:0000256" key="3">
    <source>
        <dbReference type="ARBA" id="ARBA00023306"/>
    </source>
</evidence>
<dbReference type="GO" id="GO:0051301">
    <property type="term" value="P:cell division"/>
    <property type="evidence" value="ECO:0007669"/>
    <property type="project" value="UniProtKB-KW"/>
</dbReference>
<reference evidence="7 8" key="1">
    <citation type="submission" date="2019-10" db="EMBL/GenBank/DDBJ databases">
        <title>Assembly and Annotation for the nematode Trichostrongylus colubriformis.</title>
        <authorList>
            <person name="Martin J."/>
        </authorList>
    </citation>
    <scope>NUCLEOTIDE SEQUENCE [LARGE SCALE GENOMIC DNA]</scope>
    <source>
        <strain evidence="7">G859</strain>
        <tissue evidence="7">Whole worm</tissue>
    </source>
</reference>
<dbReference type="Pfam" id="PF00095">
    <property type="entry name" value="WAP"/>
    <property type="match status" value="1"/>
</dbReference>
<keyword evidence="1" id="KW-0132">Cell division</keyword>
<dbReference type="Proteomes" id="UP001331761">
    <property type="component" value="Unassembled WGS sequence"/>
</dbReference>
<feature type="non-terminal residue" evidence="7">
    <location>
        <position position="1"/>
    </location>
</feature>
<dbReference type="InterPro" id="IPR036880">
    <property type="entry name" value="Kunitz_BPTI_sf"/>
</dbReference>
<dbReference type="PANTHER" id="PTHR12827">
    <property type="entry name" value="MEIOTIC CHECKPOINT REGULATOR TSG24 FAMILY MEMBER"/>
    <property type="match status" value="1"/>
</dbReference>
<dbReference type="GO" id="GO:0007091">
    <property type="term" value="P:metaphase/anaphase transition of mitotic cell cycle"/>
    <property type="evidence" value="ECO:0007669"/>
    <property type="project" value="TreeGrafter"/>
</dbReference>
<dbReference type="GO" id="GO:0005680">
    <property type="term" value="C:anaphase-promoting complex"/>
    <property type="evidence" value="ECO:0007669"/>
    <property type="project" value="InterPro"/>
</dbReference>
<evidence type="ECO:0000259" key="5">
    <source>
        <dbReference type="PROSITE" id="PS50279"/>
    </source>
</evidence>
<dbReference type="GO" id="GO:0005576">
    <property type="term" value="C:extracellular region"/>
    <property type="evidence" value="ECO:0007669"/>
    <property type="project" value="InterPro"/>
</dbReference>
<dbReference type="PROSITE" id="PS51390">
    <property type="entry name" value="WAP"/>
    <property type="match status" value="1"/>
</dbReference>
<evidence type="ECO:0000256" key="1">
    <source>
        <dbReference type="ARBA" id="ARBA00022618"/>
    </source>
</evidence>
<dbReference type="AlphaFoldDB" id="A0AAN8IPN2"/>
<accession>A0AAN8IPN2</accession>
<feature type="transmembrane region" description="Helical" evidence="4">
    <location>
        <begin position="659"/>
        <end position="680"/>
    </location>
</feature>
<dbReference type="PROSITE" id="PS00280">
    <property type="entry name" value="BPTI_KUNITZ_1"/>
    <property type="match status" value="1"/>
</dbReference>
<dbReference type="EMBL" id="WIXE01005414">
    <property type="protein sequence ID" value="KAK5982199.1"/>
    <property type="molecule type" value="Genomic_DNA"/>
</dbReference>
<evidence type="ECO:0008006" key="9">
    <source>
        <dbReference type="Google" id="ProtNLM"/>
    </source>
</evidence>
<name>A0AAN8IPN2_TRICO</name>
<keyword evidence="4" id="KW-0812">Transmembrane</keyword>
<evidence type="ECO:0000313" key="8">
    <source>
        <dbReference type="Proteomes" id="UP001331761"/>
    </source>
</evidence>
<organism evidence="7 8">
    <name type="scientific">Trichostrongylus colubriformis</name>
    <name type="common">Black scour worm</name>
    <dbReference type="NCBI Taxonomy" id="6319"/>
    <lineage>
        <taxon>Eukaryota</taxon>
        <taxon>Metazoa</taxon>
        <taxon>Ecdysozoa</taxon>
        <taxon>Nematoda</taxon>
        <taxon>Chromadorea</taxon>
        <taxon>Rhabditida</taxon>
        <taxon>Rhabditina</taxon>
        <taxon>Rhabditomorpha</taxon>
        <taxon>Strongyloidea</taxon>
        <taxon>Trichostrongylidae</taxon>
        <taxon>Trichostrongylus</taxon>
    </lineage>
</organism>
<dbReference type="CDD" id="cd00109">
    <property type="entry name" value="Kunitz-type"/>
    <property type="match status" value="1"/>
</dbReference>
<comment type="caution">
    <text evidence="7">The sequence shown here is derived from an EMBL/GenBank/DDBJ whole genome shotgun (WGS) entry which is preliminary data.</text>
</comment>
<dbReference type="InterPro" id="IPR024990">
    <property type="entry name" value="Apc1"/>
</dbReference>
<dbReference type="InterPro" id="IPR020901">
    <property type="entry name" value="Prtase_inh_Kunz-CS"/>
</dbReference>
<dbReference type="FunFam" id="4.10.410.10:FF:000047">
    <property type="entry name" value="Protein CBG06419"/>
    <property type="match status" value="1"/>
</dbReference>
<dbReference type="PRINTS" id="PR00759">
    <property type="entry name" value="BASICPTASE"/>
</dbReference>
<dbReference type="GO" id="GO:0031145">
    <property type="term" value="P:anaphase-promoting complex-dependent catabolic process"/>
    <property type="evidence" value="ECO:0007669"/>
    <property type="project" value="TreeGrafter"/>
</dbReference>